<evidence type="ECO:0000313" key="2">
    <source>
        <dbReference type="EMBL" id="WOG81494.1"/>
    </source>
</evidence>
<dbReference type="Gramene" id="KZN08162">
    <property type="protein sequence ID" value="KZN08162"/>
    <property type="gene ID" value="DCAR_001227"/>
</dbReference>
<gene>
    <name evidence="2" type="ORF">DCAR_0100643</name>
</gene>
<reference evidence="2" key="1">
    <citation type="journal article" date="2016" name="Nat. Genet.">
        <title>A high-quality carrot genome assembly provides new insights into carotenoid accumulation and asterid genome evolution.</title>
        <authorList>
            <person name="Iorizzo M."/>
            <person name="Ellison S."/>
            <person name="Senalik D."/>
            <person name="Zeng P."/>
            <person name="Satapoomin P."/>
            <person name="Huang J."/>
            <person name="Bowman M."/>
            <person name="Iovene M."/>
            <person name="Sanseverino W."/>
            <person name="Cavagnaro P."/>
            <person name="Yildiz M."/>
            <person name="Macko-Podgorni A."/>
            <person name="Moranska E."/>
            <person name="Grzebelus E."/>
            <person name="Grzebelus D."/>
            <person name="Ashrafi H."/>
            <person name="Zheng Z."/>
            <person name="Cheng S."/>
            <person name="Spooner D."/>
            <person name="Van Deynze A."/>
            <person name="Simon P."/>
        </authorList>
    </citation>
    <scope>NUCLEOTIDE SEQUENCE</scope>
    <source>
        <tissue evidence="2">Leaf</tissue>
    </source>
</reference>
<evidence type="ECO:0000256" key="1">
    <source>
        <dbReference type="SAM" id="MobiDB-lite"/>
    </source>
</evidence>
<reference evidence="2" key="2">
    <citation type="submission" date="2022-03" db="EMBL/GenBank/DDBJ databases">
        <title>Draft title - Genomic analysis of global carrot germplasm unveils the trajectory of domestication and the origin of high carotenoid orange carrot.</title>
        <authorList>
            <person name="Iorizzo M."/>
            <person name="Ellison S."/>
            <person name="Senalik D."/>
            <person name="Macko-Podgorni A."/>
            <person name="Grzebelus D."/>
            <person name="Bostan H."/>
            <person name="Rolling W."/>
            <person name="Curaba J."/>
            <person name="Simon P."/>
        </authorList>
    </citation>
    <scope>NUCLEOTIDE SEQUENCE</scope>
    <source>
        <tissue evidence="2">Leaf</tissue>
    </source>
</reference>
<accession>A0A166FTN7</accession>
<protein>
    <submittedName>
        <fullName evidence="2">Uncharacterized protein</fullName>
    </submittedName>
</protein>
<dbReference type="EMBL" id="CP093343">
    <property type="protein sequence ID" value="WOG81494.1"/>
    <property type="molecule type" value="Genomic_DNA"/>
</dbReference>
<sequence>MEDLKLLSHNLENALWKWWLTLFLFLSSYKIYSGFEEKIDIELEAEKFPDWIIQSSVECSADDEISDGDNKFSLDLEVIDAATPPPTLKRKRFDPVEVQTSLANSVMPPMSQAAPAFVPRRDFPKHLDPNRAGSSAVNPDGPVQVHDKGKAKLFPEFPVDNENAIFKSGFNFLESDVNLSSADFFEEEQGENMAFGNDEMFTKDVFQLNVDGDTQIFASFLNETHDLGFLTTTQAPGSFLEVDQVLSDMGFTEPTNMAVENATGKKEENEADVRTSKIRRSSSI</sequence>
<name>A0A166FTN7_DAUCS</name>
<feature type="region of interest" description="Disordered" evidence="1">
    <location>
        <begin position="262"/>
        <end position="284"/>
    </location>
</feature>
<organism evidence="2 3">
    <name type="scientific">Daucus carota subsp. sativus</name>
    <name type="common">Carrot</name>
    <dbReference type="NCBI Taxonomy" id="79200"/>
    <lineage>
        <taxon>Eukaryota</taxon>
        <taxon>Viridiplantae</taxon>
        <taxon>Streptophyta</taxon>
        <taxon>Embryophyta</taxon>
        <taxon>Tracheophyta</taxon>
        <taxon>Spermatophyta</taxon>
        <taxon>Magnoliopsida</taxon>
        <taxon>eudicotyledons</taxon>
        <taxon>Gunneridae</taxon>
        <taxon>Pentapetalae</taxon>
        <taxon>asterids</taxon>
        <taxon>campanulids</taxon>
        <taxon>Apiales</taxon>
        <taxon>Apiaceae</taxon>
        <taxon>Apioideae</taxon>
        <taxon>Scandiceae</taxon>
        <taxon>Daucinae</taxon>
        <taxon>Daucus</taxon>
        <taxon>Daucus sect. Daucus</taxon>
    </lineage>
</organism>
<dbReference type="AlphaFoldDB" id="A0A166FTN7"/>
<proteinExistence type="predicted"/>
<keyword evidence="3" id="KW-1185">Reference proteome</keyword>
<dbReference type="Proteomes" id="UP000077755">
    <property type="component" value="Chromosome 1"/>
</dbReference>
<evidence type="ECO:0000313" key="3">
    <source>
        <dbReference type="Proteomes" id="UP000077755"/>
    </source>
</evidence>
<feature type="compositionally biased region" description="Basic and acidic residues" evidence="1">
    <location>
        <begin position="263"/>
        <end position="275"/>
    </location>
</feature>